<protein>
    <submittedName>
        <fullName evidence="3">Uncharacterized protein</fullName>
    </submittedName>
</protein>
<evidence type="ECO:0000256" key="1">
    <source>
        <dbReference type="ARBA" id="ARBA00022980"/>
    </source>
</evidence>
<proteinExistence type="predicted"/>
<dbReference type="PANTHER" id="PTHR21569">
    <property type="entry name" value="RIBOSOMAL PROTEIN S9"/>
    <property type="match status" value="1"/>
</dbReference>
<name>A0A8C0LKA2_CANLU</name>
<dbReference type="GO" id="GO:0003735">
    <property type="term" value="F:structural constituent of ribosome"/>
    <property type="evidence" value="ECO:0007669"/>
    <property type="project" value="InterPro"/>
</dbReference>
<dbReference type="GO" id="GO:0022627">
    <property type="term" value="C:cytosolic small ribosomal subunit"/>
    <property type="evidence" value="ECO:0007669"/>
    <property type="project" value="TreeGrafter"/>
</dbReference>
<keyword evidence="4" id="KW-1185">Reference proteome</keyword>
<dbReference type="Gene3D" id="3.30.230.10">
    <property type="match status" value="1"/>
</dbReference>
<dbReference type="InterPro" id="IPR000754">
    <property type="entry name" value="Ribosomal_uS9"/>
</dbReference>
<keyword evidence="1" id="KW-0689">Ribosomal protein</keyword>
<dbReference type="GO" id="GO:0003723">
    <property type="term" value="F:RNA binding"/>
    <property type="evidence" value="ECO:0007669"/>
    <property type="project" value="TreeGrafter"/>
</dbReference>
<evidence type="ECO:0000313" key="4">
    <source>
        <dbReference type="Proteomes" id="UP000694391"/>
    </source>
</evidence>
<dbReference type="PANTHER" id="PTHR21569:SF41">
    <property type="entry name" value="SMALL RIBOSOMAL SUBUNIT PROTEIN US9"/>
    <property type="match status" value="1"/>
</dbReference>
<dbReference type="GeneTree" id="ENSGT00390000013067"/>
<dbReference type="InterPro" id="IPR014721">
    <property type="entry name" value="Ribsml_uS5_D2-typ_fold_subgr"/>
</dbReference>
<evidence type="ECO:0000313" key="3">
    <source>
        <dbReference type="Ensembl" id="ENSCAFP00020031482.1"/>
    </source>
</evidence>
<dbReference type="Proteomes" id="UP000694391">
    <property type="component" value="Unplaced"/>
</dbReference>
<organism evidence="3 4">
    <name type="scientific">Canis lupus dingo</name>
    <name type="common">dingo</name>
    <dbReference type="NCBI Taxonomy" id="286419"/>
    <lineage>
        <taxon>Eukaryota</taxon>
        <taxon>Metazoa</taxon>
        <taxon>Chordata</taxon>
        <taxon>Craniata</taxon>
        <taxon>Vertebrata</taxon>
        <taxon>Euteleostomi</taxon>
        <taxon>Mammalia</taxon>
        <taxon>Eutheria</taxon>
        <taxon>Laurasiatheria</taxon>
        <taxon>Carnivora</taxon>
        <taxon>Caniformia</taxon>
        <taxon>Canidae</taxon>
        <taxon>Canis</taxon>
    </lineage>
</organism>
<reference evidence="3" key="1">
    <citation type="submission" date="2025-08" db="UniProtKB">
        <authorList>
            <consortium name="Ensembl"/>
        </authorList>
    </citation>
    <scope>IDENTIFICATION</scope>
</reference>
<accession>A0A8C0LKA2</accession>
<dbReference type="GO" id="GO:0000462">
    <property type="term" value="P:maturation of SSU-rRNA from tricistronic rRNA transcript (SSU-rRNA, 5.8S rRNA, LSU-rRNA)"/>
    <property type="evidence" value="ECO:0007669"/>
    <property type="project" value="TreeGrafter"/>
</dbReference>
<dbReference type="AlphaFoldDB" id="A0A8C0LKA2"/>
<evidence type="ECO:0000256" key="2">
    <source>
        <dbReference type="ARBA" id="ARBA00023274"/>
    </source>
</evidence>
<dbReference type="InterPro" id="IPR020568">
    <property type="entry name" value="Ribosomal_Su5_D2-typ_SF"/>
</dbReference>
<reference evidence="3" key="2">
    <citation type="submission" date="2025-09" db="UniProtKB">
        <authorList>
            <consortium name="Ensembl"/>
        </authorList>
    </citation>
    <scope>IDENTIFICATION</scope>
</reference>
<dbReference type="SUPFAM" id="SSF54211">
    <property type="entry name" value="Ribosomal protein S5 domain 2-like"/>
    <property type="match status" value="1"/>
</dbReference>
<dbReference type="GO" id="GO:0006412">
    <property type="term" value="P:translation"/>
    <property type="evidence" value="ECO:0007669"/>
    <property type="project" value="InterPro"/>
</dbReference>
<dbReference type="Ensembl" id="ENSCAFT00020036365.1">
    <property type="protein sequence ID" value="ENSCAFP00020031482.1"/>
    <property type="gene ID" value="ENSCAFG00020024568.1"/>
</dbReference>
<sequence length="102" mass="11625">MPLKGPLQSMQVFQCKKMATAMAPYKWVNDFIKMNGGPLEMIKPCILQYKLLEPVLFLGKELFTKVHMAQIYTICQSIPKAPVAYYQKPMDEVGPCETHLVC</sequence>
<keyword evidence="2" id="KW-0687">Ribonucleoprotein</keyword>